<dbReference type="GO" id="GO:0044684">
    <property type="term" value="F:dihydromethanopterin reductase activity"/>
    <property type="evidence" value="ECO:0007669"/>
    <property type="project" value="UniProtKB-EC"/>
</dbReference>
<dbReference type="EC" id="1.5.99.15" evidence="3"/>
<dbReference type="Proteomes" id="UP001065373">
    <property type="component" value="Chromosome"/>
</dbReference>
<dbReference type="GeneID" id="58979419"/>
<evidence type="ECO:0000313" key="4">
    <source>
        <dbReference type="Proteomes" id="UP001369247"/>
    </source>
</evidence>
<feature type="domain" description="4Fe-4S ferredoxin-type" evidence="1">
    <location>
        <begin position="167"/>
        <end position="196"/>
    </location>
</feature>
<dbReference type="InterPro" id="IPR036551">
    <property type="entry name" value="Flavin_trans-like"/>
</dbReference>
<dbReference type="NCBIfam" id="TIGR02700">
    <property type="entry name" value="flavo_MJ0208"/>
    <property type="match status" value="1"/>
</dbReference>
<dbReference type="Pfam" id="PF02441">
    <property type="entry name" value="Flavoprotein"/>
    <property type="match status" value="1"/>
</dbReference>
<keyword evidence="4" id="KW-1185">Reference proteome</keyword>
<dbReference type="RefSeq" id="WP_074359601.1">
    <property type="nucleotide sequence ID" value="NZ_CP104550.1"/>
</dbReference>
<name>A0A9E7UN52_METWO</name>
<dbReference type="PROSITE" id="PS00198">
    <property type="entry name" value="4FE4S_FER_1"/>
    <property type="match status" value="1"/>
</dbReference>
<dbReference type="KEGG" id="mwo:MWSIV6_1760"/>
<dbReference type="GeneID" id="75107405"/>
<dbReference type="SUPFAM" id="SSF52507">
    <property type="entry name" value="Homo-oligomeric flavin-containing Cys decarboxylases, HFCD"/>
    <property type="match status" value="1"/>
</dbReference>
<gene>
    <name evidence="3" type="ORF">N5910_09095</name>
    <name evidence="2" type="ORF">U2150_00470</name>
</gene>
<dbReference type="GO" id="GO:0051539">
    <property type="term" value="F:4 iron, 4 sulfur cluster binding"/>
    <property type="evidence" value="ECO:0007669"/>
    <property type="project" value="InterPro"/>
</dbReference>
<dbReference type="Pfam" id="PF00037">
    <property type="entry name" value="Fer4"/>
    <property type="match status" value="1"/>
</dbReference>
<evidence type="ECO:0000259" key="1">
    <source>
        <dbReference type="PROSITE" id="PS51379"/>
    </source>
</evidence>
<sequence>MRIAWAFTGAGHLLLESVEVLEAIVEEGHEVTILLSGAAEEVLKMYGLFGRVRSLSGGYYRELIHESQEGYSFPVTGRLSMGRYDLLVVSPATSNTVAKVVHGIADTLVTNAVAQAGKGGVPVYVVPVDLEEGDVETVLPSKLELELCRSCEPCRAAAACPSDAIIPGVEIRLLRCTGCGACRTACPHGAVSGGRIITIHMREVDILNTRKLSTMEGVDVLEEPSMVLRAIQETVQ</sequence>
<dbReference type="InterPro" id="IPR017896">
    <property type="entry name" value="4Fe4S_Fe-S-bd"/>
</dbReference>
<reference evidence="2 4" key="2">
    <citation type="submission" date="2023-12" db="EMBL/GenBank/DDBJ databases">
        <title>Phenotypic and Genomic Characterization of Methanothermobacter wolfeii Strain BSEL, a CO2-Capturing Archaeon with Minimal Nutrient Requirements.</title>
        <authorList>
            <person name="Ale Enriquez F."/>
            <person name="Ahring B.K."/>
        </authorList>
    </citation>
    <scope>NUCLEOTIDE SEQUENCE [LARGE SCALE GENOMIC DNA]</scope>
    <source>
        <strain evidence="2 4">BSEL-1</strain>
    </source>
</reference>
<organism evidence="3">
    <name type="scientific">Methanothermobacter wolfeii</name>
    <name type="common">Methanobacterium wolfei</name>
    <dbReference type="NCBI Taxonomy" id="145261"/>
    <lineage>
        <taxon>Archaea</taxon>
        <taxon>Methanobacteriati</taxon>
        <taxon>Methanobacteriota</taxon>
        <taxon>Methanomada group</taxon>
        <taxon>Methanobacteria</taxon>
        <taxon>Methanobacteriales</taxon>
        <taxon>Methanobacteriaceae</taxon>
        <taxon>Methanothermobacter</taxon>
    </lineage>
</organism>
<accession>A0A9E7UN52</accession>
<keyword evidence="3" id="KW-0560">Oxidoreductase</keyword>
<evidence type="ECO:0000313" key="3">
    <source>
        <dbReference type="EMBL" id="UXH31671.1"/>
    </source>
</evidence>
<dbReference type="Proteomes" id="UP001369247">
    <property type="component" value="Unassembled WGS sequence"/>
</dbReference>
<dbReference type="GO" id="GO:1901285">
    <property type="term" value="P:5,6,7,8-tetrahydromethanopterin biosynthetic process"/>
    <property type="evidence" value="ECO:0007669"/>
    <property type="project" value="InterPro"/>
</dbReference>
<dbReference type="EMBL" id="CP104550">
    <property type="protein sequence ID" value="UXH31671.1"/>
    <property type="molecule type" value="Genomic_DNA"/>
</dbReference>
<evidence type="ECO:0000313" key="2">
    <source>
        <dbReference type="EMBL" id="MEJ8541976.1"/>
    </source>
</evidence>
<dbReference type="InterPro" id="IPR003382">
    <property type="entry name" value="Flavoprotein"/>
</dbReference>
<dbReference type="PROSITE" id="PS51379">
    <property type="entry name" value="4FE4S_FER_2"/>
    <property type="match status" value="1"/>
</dbReference>
<dbReference type="AlphaFoldDB" id="A0A9E7UN52"/>
<protein>
    <submittedName>
        <fullName evidence="3">Dihydromethanopterin reductase (Acceptor)</fullName>
        <ecNumber evidence="3">1.5.99.15</ecNumber>
    </submittedName>
</protein>
<dbReference type="Gene3D" id="3.40.50.1950">
    <property type="entry name" value="Flavin prenyltransferase-like"/>
    <property type="match status" value="1"/>
</dbReference>
<dbReference type="InterPro" id="IPR014073">
    <property type="entry name" value="DmrX"/>
</dbReference>
<dbReference type="EMBL" id="JAXUHJ010000003">
    <property type="protein sequence ID" value="MEJ8541976.1"/>
    <property type="molecule type" value="Genomic_DNA"/>
</dbReference>
<proteinExistence type="predicted"/>
<reference evidence="3" key="1">
    <citation type="submission" date="2022-09" db="EMBL/GenBank/DDBJ databases">
        <title>Characterization of three MwoI isoschizomers from sequenced genome and metagenomes.</title>
        <authorList>
            <person name="Fomenkov A."/>
            <person name="Xu S.Y."/>
            <person name="Roberts R.J."/>
        </authorList>
    </citation>
    <scope>NUCLEOTIDE SEQUENCE</scope>
    <source>
        <strain evidence="3">DSM 2970</strain>
    </source>
</reference>
<dbReference type="InterPro" id="IPR017900">
    <property type="entry name" value="4Fe4S_Fe_S_CS"/>
</dbReference>